<feature type="domain" description="DUF7088" evidence="3">
    <location>
        <begin position="51"/>
        <end position="160"/>
    </location>
</feature>
<protein>
    <submittedName>
        <fullName evidence="4">Gliding motility-associated ABC transporter substrate-binding protein GldG</fullName>
    </submittedName>
</protein>
<feature type="domain" description="ABC-type uncharacterised transport system" evidence="2">
    <location>
        <begin position="210"/>
        <end position="513"/>
    </location>
</feature>
<reference evidence="4 5" key="1">
    <citation type="submission" date="2019-04" db="EMBL/GenBank/DDBJ databases">
        <title>Pedobacter sp. RP-3-22 sp. nov., isolated from Arctic soil.</title>
        <authorList>
            <person name="Dahal R.H."/>
            <person name="Kim D.-U."/>
        </authorList>
    </citation>
    <scope>NUCLEOTIDE SEQUENCE [LARGE SCALE GENOMIC DNA]</scope>
    <source>
        <strain evidence="4 5">RP-3-22</strain>
    </source>
</reference>
<dbReference type="RefSeq" id="WP_136842207.1">
    <property type="nucleotide sequence ID" value="NZ_SWBR01000003.1"/>
</dbReference>
<dbReference type="AlphaFoldDB" id="A0A4U1CM09"/>
<proteinExistence type="predicted"/>
<dbReference type="InterPro" id="IPR055396">
    <property type="entry name" value="DUF7088"/>
</dbReference>
<keyword evidence="1" id="KW-1133">Transmembrane helix</keyword>
<keyword evidence="1" id="KW-0472">Membrane</keyword>
<dbReference type="Pfam" id="PF23357">
    <property type="entry name" value="DUF7088"/>
    <property type="match status" value="1"/>
</dbReference>
<evidence type="ECO:0000256" key="1">
    <source>
        <dbReference type="SAM" id="Phobius"/>
    </source>
</evidence>
<evidence type="ECO:0000259" key="2">
    <source>
        <dbReference type="Pfam" id="PF09822"/>
    </source>
</evidence>
<keyword evidence="1" id="KW-0812">Transmembrane</keyword>
<dbReference type="NCBIfam" id="TIGR03521">
    <property type="entry name" value="GldG"/>
    <property type="match status" value="1"/>
</dbReference>
<dbReference type="InterPro" id="IPR019196">
    <property type="entry name" value="ABC_transp_unknown"/>
</dbReference>
<evidence type="ECO:0000259" key="3">
    <source>
        <dbReference type="Pfam" id="PF23357"/>
    </source>
</evidence>
<dbReference type="Pfam" id="PF09822">
    <property type="entry name" value="ABC_transp_aux"/>
    <property type="match status" value="1"/>
</dbReference>
<dbReference type="InterPro" id="IPR019863">
    <property type="entry name" value="Motility-assoc_ABC-rel_GldG"/>
</dbReference>
<organism evidence="4 5">
    <name type="scientific">Pedobacter polaris</name>
    <dbReference type="NCBI Taxonomy" id="2571273"/>
    <lineage>
        <taxon>Bacteria</taxon>
        <taxon>Pseudomonadati</taxon>
        <taxon>Bacteroidota</taxon>
        <taxon>Sphingobacteriia</taxon>
        <taxon>Sphingobacteriales</taxon>
        <taxon>Sphingobacteriaceae</taxon>
        <taxon>Pedobacter</taxon>
    </lineage>
</organism>
<gene>
    <name evidence="4" type="primary">gldG</name>
    <name evidence="4" type="ORF">FA048_14160</name>
</gene>
<evidence type="ECO:0000313" key="5">
    <source>
        <dbReference type="Proteomes" id="UP000309488"/>
    </source>
</evidence>
<feature type="transmembrane region" description="Helical" evidence="1">
    <location>
        <begin position="23"/>
        <end position="44"/>
    </location>
</feature>
<feature type="transmembrane region" description="Helical" evidence="1">
    <location>
        <begin position="551"/>
        <end position="571"/>
    </location>
</feature>
<name>A0A4U1CM09_9SPHI</name>
<dbReference type="Proteomes" id="UP000309488">
    <property type="component" value="Unassembled WGS sequence"/>
</dbReference>
<keyword evidence="5" id="KW-1185">Reference proteome</keyword>
<evidence type="ECO:0000313" key="4">
    <source>
        <dbReference type="EMBL" id="TKC08296.1"/>
    </source>
</evidence>
<accession>A0A4U1CM09</accession>
<sequence length="578" mass="65366">MVGVQNKAERLKTKGQGLKKKNYLKILVFLIVLILINVLAQYFYTRFDFTKEKRYTLNQKSKEILTKTEKDITITVFLDGEIPAAFKRLRNATKDLLNDYKAYSSANVKIIFEDPLAGVIASEQDTIIKNLGEIGIRPVAVNIKNDAGLTQKIIFPMALIEIDGKPMAVNLLQKTGGPATDYETNITSSIQTLEYSFTSAIKRLEKGYSPKIGFTEGHGESSNPQFYDAINNTLSQNFYVGWVDLKIIKKQGLDDLDVIFIAKPKTALTELEKYKINYFVMKGGKLVWSIDQVTASLDSLQKKPQMMAFNNQLNIDDMLFEYGARINYNLITDVNCASIPIATNNPGQQAQIDLAPWIYYPILAPDTTNAIVKNIDGIRAEFASTVDIIDVPNVTKKVILQTSPYNKVFETPKMLSLQMLAQEPKQEEYTSTPKTAGILLEGNFKSVFLNRPIPEGITENYNVPSISKPTKMIVIGDGDIFTNQYSSTDNSVFPLGLDRYTQQNYGNKALLLNIADYFTDDNNLIALRNKEIKVRLLDKARLRTEKLKWQVINSIVPLVLLICFAIFQHYYRKHKYAK</sequence>
<comment type="caution">
    <text evidence="4">The sequence shown here is derived from an EMBL/GenBank/DDBJ whole genome shotgun (WGS) entry which is preliminary data.</text>
</comment>
<dbReference type="EMBL" id="SWBR01000003">
    <property type="protein sequence ID" value="TKC08296.1"/>
    <property type="molecule type" value="Genomic_DNA"/>
</dbReference>
<dbReference type="OrthoDB" id="9777219at2"/>